<evidence type="ECO:0000313" key="6">
    <source>
        <dbReference type="Proteomes" id="UP000282185"/>
    </source>
</evidence>
<organism evidence="4 6">
    <name type="scientific">Brachybacterium saurashtrense</name>
    <dbReference type="NCBI Taxonomy" id="556288"/>
    <lineage>
        <taxon>Bacteria</taxon>
        <taxon>Bacillati</taxon>
        <taxon>Actinomycetota</taxon>
        <taxon>Actinomycetes</taxon>
        <taxon>Micrococcales</taxon>
        <taxon>Dermabacteraceae</taxon>
        <taxon>Brachybacterium</taxon>
    </lineage>
</organism>
<keyword evidence="5" id="KW-1185">Reference proteome</keyword>
<proteinExistence type="predicted"/>
<feature type="region of interest" description="Disordered" evidence="1">
    <location>
        <begin position="95"/>
        <end position="114"/>
    </location>
</feature>
<keyword evidence="2" id="KW-0472">Membrane</keyword>
<dbReference type="RefSeq" id="WP_115412203.1">
    <property type="nucleotide sequence ID" value="NZ_CP031356.1"/>
</dbReference>
<evidence type="ECO:0000313" key="4">
    <source>
        <dbReference type="EMBL" id="RRR23060.1"/>
    </source>
</evidence>
<accession>A0A345YKJ6</accession>
<dbReference type="AlphaFoldDB" id="A0A345YKJ6"/>
<dbReference type="OrthoDB" id="4794491at2"/>
<keyword evidence="2" id="KW-1133">Transmembrane helix</keyword>
<keyword evidence="2" id="KW-0812">Transmembrane</keyword>
<reference evidence="4 6" key="2">
    <citation type="submission" date="2018-08" db="EMBL/GenBank/DDBJ databases">
        <title>Brachybacterium saurashtrense DSM 23186.</title>
        <authorList>
            <person name="Li Y."/>
        </authorList>
    </citation>
    <scope>NUCLEOTIDE SEQUENCE [LARGE SCALE GENOMIC DNA]</scope>
    <source>
        <strain evidence="4 6">DSM 23186</strain>
    </source>
</reference>
<evidence type="ECO:0000256" key="1">
    <source>
        <dbReference type="SAM" id="MobiDB-lite"/>
    </source>
</evidence>
<protein>
    <submittedName>
        <fullName evidence="4">Uncharacterized protein</fullName>
    </submittedName>
</protein>
<name>A0A345YKJ6_9MICO</name>
<evidence type="ECO:0000256" key="2">
    <source>
        <dbReference type="SAM" id="Phobius"/>
    </source>
</evidence>
<gene>
    <name evidence="3" type="ORF">DWV08_01635</name>
    <name evidence="4" type="ORF">DXU92_06765</name>
</gene>
<reference evidence="3 5" key="1">
    <citation type="submission" date="2018-07" db="EMBL/GenBank/DDBJ databases">
        <title>Brachybacterium saurashtrense DSM 23186 genome sequence.</title>
        <authorList>
            <person name="Guo L."/>
        </authorList>
    </citation>
    <scope>NUCLEOTIDE SEQUENCE [LARGE SCALE GENOMIC DNA]</scope>
    <source>
        <strain evidence="3 5">DSM 23186</strain>
    </source>
</reference>
<dbReference type="EMBL" id="QSWH01000003">
    <property type="protein sequence ID" value="RRR23060.1"/>
    <property type="molecule type" value="Genomic_DNA"/>
</dbReference>
<evidence type="ECO:0000313" key="3">
    <source>
        <dbReference type="EMBL" id="AXK44448.1"/>
    </source>
</evidence>
<dbReference type="Proteomes" id="UP000254236">
    <property type="component" value="Chromosome"/>
</dbReference>
<evidence type="ECO:0000313" key="5">
    <source>
        <dbReference type="Proteomes" id="UP000254236"/>
    </source>
</evidence>
<dbReference type="Proteomes" id="UP000282185">
    <property type="component" value="Unassembled WGS sequence"/>
</dbReference>
<feature type="transmembrane region" description="Helical" evidence="2">
    <location>
        <begin position="12"/>
        <end position="36"/>
    </location>
</feature>
<dbReference type="KEGG" id="bsau:DWV08_01635"/>
<feature type="transmembrane region" description="Helical" evidence="2">
    <location>
        <begin position="56"/>
        <end position="76"/>
    </location>
</feature>
<dbReference type="EMBL" id="CP031356">
    <property type="protein sequence ID" value="AXK44448.1"/>
    <property type="molecule type" value="Genomic_DNA"/>
</dbReference>
<sequence length="172" mass="19071">MSRADTARTRRISARFLLVIALVAVVLALLVMRPFSHWVYEPRMIPYLVPWLLDPRTGFLSLTLVLWALVAVPYLLRAMAARGIARRSLREARSALSSPTRRGTSAAEDGVEGAQDQVSIPAVSLEEMGPVHRVEMAEALGIPWDDSLVLDDGAWARACRDAARERAAARRR</sequence>